<dbReference type="RefSeq" id="XP_040692392.1">
    <property type="nucleotide sequence ID" value="XM_040832641.1"/>
</dbReference>
<keyword evidence="5" id="KW-1185">Reference proteome</keyword>
<feature type="domain" description="DUF8212" evidence="3">
    <location>
        <begin position="238"/>
        <end position="263"/>
    </location>
</feature>
<dbReference type="InterPro" id="IPR029058">
    <property type="entry name" value="AB_hydrolase_fold"/>
</dbReference>
<dbReference type="SUPFAM" id="SSF53474">
    <property type="entry name" value="alpha/beta-Hydrolases"/>
    <property type="match status" value="1"/>
</dbReference>
<proteinExistence type="predicted"/>
<dbReference type="InterPro" id="IPR010730">
    <property type="entry name" value="HET"/>
</dbReference>
<dbReference type="Proteomes" id="UP000184383">
    <property type="component" value="Unassembled WGS sequence"/>
</dbReference>
<protein>
    <recommendedName>
        <fullName evidence="6">Heterokaryon incompatibility domain-containing protein</fullName>
    </recommendedName>
</protein>
<dbReference type="EMBL" id="KV878210">
    <property type="protein sequence ID" value="OJJ38716.1"/>
    <property type="molecule type" value="Genomic_DNA"/>
</dbReference>
<organism evidence="4 5">
    <name type="scientific">Aspergillus wentii DTO 134E9</name>
    <dbReference type="NCBI Taxonomy" id="1073089"/>
    <lineage>
        <taxon>Eukaryota</taxon>
        <taxon>Fungi</taxon>
        <taxon>Dikarya</taxon>
        <taxon>Ascomycota</taxon>
        <taxon>Pezizomycotina</taxon>
        <taxon>Eurotiomycetes</taxon>
        <taxon>Eurotiomycetidae</taxon>
        <taxon>Eurotiales</taxon>
        <taxon>Aspergillaceae</taxon>
        <taxon>Aspergillus</taxon>
        <taxon>Aspergillus subgen. Cremei</taxon>
    </lineage>
</organism>
<dbReference type="InterPro" id="IPR018712">
    <property type="entry name" value="Tle1-like_cat"/>
</dbReference>
<name>A0A1L9RUW8_ASPWE</name>
<dbReference type="PANTHER" id="PTHR10622">
    <property type="entry name" value="HET DOMAIN-CONTAINING PROTEIN"/>
    <property type="match status" value="1"/>
</dbReference>
<evidence type="ECO:0008006" key="6">
    <source>
        <dbReference type="Google" id="ProtNLM"/>
    </source>
</evidence>
<dbReference type="AlphaFoldDB" id="A0A1L9RUW8"/>
<dbReference type="STRING" id="1073089.A0A1L9RUW8"/>
<reference evidence="5" key="1">
    <citation type="journal article" date="2017" name="Genome Biol.">
        <title>Comparative genomics reveals high biological diversity and specific adaptations in the industrially and medically important fungal genus Aspergillus.</title>
        <authorList>
            <person name="de Vries R.P."/>
            <person name="Riley R."/>
            <person name="Wiebenga A."/>
            <person name="Aguilar-Osorio G."/>
            <person name="Amillis S."/>
            <person name="Uchima C.A."/>
            <person name="Anderluh G."/>
            <person name="Asadollahi M."/>
            <person name="Askin M."/>
            <person name="Barry K."/>
            <person name="Battaglia E."/>
            <person name="Bayram O."/>
            <person name="Benocci T."/>
            <person name="Braus-Stromeyer S.A."/>
            <person name="Caldana C."/>
            <person name="Canovas D."/>
            <person name="Cerqueira G.C."/>
            <person name="Chen F."/>
            <person name="Chen W."/>
            <person name="Choi C."/>
            <person name="Clum A."/>
            <person name="Dos Santos R.A."/>
            <person name="Damasio A.R."/>
            <person name="Diallinas G."/>
            <person name="Emri T."/>
            <person name="Fekete E."/>
            <person name="Flipphi M."/>
            <person name="Freyberg S."/>
            <person name="Gallo A."/>
            <person name="Gournas C."/>
            <person name="Habgood R."/>
            <person name="Hainaut M."/>
            <person name="Harispe M.L."/>
            <person name="Henrissat B."/>
            <person name="Hilden K.S."/>
            <person name="Hope R."/>
            <person name="Hossain A."/>
            <person name="Karabika E."/>
            <person name="Karaffa L."/>
            <person name="Karanyi Z."/>
            <person name="Krasevec N."/>
            <person name="Kuo A."/>
            <person name="Kusch H."/>
            <person name="LaButti K."/>
            <person name="Lagendijk E.L."/>
            <person name="Lapidus A."/>
            <person name="Levasseur A."/>
            <person name="Lindquist E."/>
            <person name="Lipzen A."/>
            <person name="Logrieco A.F."/>
            <person name="MacCabe A."/>
            <person name="Maekelae M.R."/>
            <person name="Malavazi I."/>
            <person name="Melin P."/>
            <person name="Meyer V."/>
            <person name="Mielnichuk N."/>
            <person name="Miskei M."/>
            <person name="Molnar A.P."/>
            <person name="Mule G."/>
            <person name="Ngan C.Y."/>
            <person name="Orejas M."/>
            <person name="Orosz E."/>
            <person name="Ouedraogo J.P."/>
            <person name="Overkamp K.M."/>
            <person name="Park H.-S."/>
            <person name="Perrone G."/>
            <person name="Piumi F."/>
            <person name="Punt P.J."/>
            <person name="Ram A.F."/>
            <person name="Ramon A."/>
            <person name="Rauscher S."/>
            <person name="Record E."/>
            <person name="Riano-Pachon D.M."/>
            <person name="Robert V."/>
            <person name="Roehrig J."/>
            <person name="Ruller R."/>
            <person name="Salamov A."/>
            <person name="Salih N.S."/>
            <person name="Samson R.A."/>
            <person name="Sandor E."/>
            <person name="Sanguinetti M."/>
            <person name="Schuetze T."/>
            <person name="Sepcic K."/>
            <person name="Shelest E."/>
            <person name="Sherlock G."/>
            <person name="Sophianopoulou V."/>
            <person name="Squina F.M."/>
            <person name="Sun H."/>
            <person name="Susca A."/>
            <person name="Todd R.B."/>
            <person name="Tsang A."/>
            <person name="Unkles S.E."/>
            <person name="van de Wiele N."/>
            <person name="van Rossen-Uffink D."/>
            <person name="Oliveira J.V."/>
            <person name="Vesth T.C."/>
            <person name="Visser J."/>
            <person name="Yu J.-H."/>
            <person name="Zhou M."/>
            <person name="Andersen M.R."/>
            <person name="Archer D.B."/>
            <person name="Baker S.E."/>
            <person name="Benoit I."/>
            <person name="Brakhage A.A."/>
            <person name="Braus G.H."/>
            <person name="Fischer R."/>
            <person name="Frisvad J.C."/>
            <person name="Goldman G.H."/>
            <person name="Houbraken J."/>
            <person name="Oakley B."/>
            <person name="Pocsi I."/>
            <person name="Scazzocchio C."/>
            <person name="Seiboth B."/>
            <person name="vanKuyk P.A."/>
            <person name="Wortman J."/>
            <person name="Dyer P.S."/>
            <person name="Grigoriev I.V."/>
        </authorList>
    </citation>
    <scope>NUCLEOTIDE SEQUENCE [LARGE SCALE GENOMIC DNA]</scope>
    <source>
        <strain evidence="5">DTO 134E9</strain>
    </source>
</reference>
<evidence type="ECO:0000259" key="2">
    <source>
        <dbReference type="Pfam" id="PF09994"/>
    </source>
</evidence>
<evidence type="ECO:0000313" key="5">
    <source>
        <dbReference type="Proteomes" id="UP000184383"/>
    </source>
</evidence>
<dbReference type="PANTHER" id="PTHR10622:SF10">
    <property type="entry name" value="HET DOMAIN-CONTAINING PROTEIN"/>
    <property type="match status" value="1"/>
</dbReference>
<dbReference type="Pfam" id="PF26640">
    <property type="entry name" value="DUF8212"/>
    <property type="match status" value="1"/>
</dbReference>
<dbReference type="Pfam" id="PF06985">
    <property type="entry name" value="HET"/>
    <property type="match status" value="1"/>
</dbReference>
<feature type="domain" description="Heterokaryon incompatibility" evidence="1">
    <location>
        <begin position="22"/>
        <end position="150"/>
    </location>
</feature>
<accession>A0A1L9RUW8</accession>
<dbReference type="OrthoDB" id="674604at2759"/>
<dbReference type="Pfam" id="PF09994">
    <property type="entry name" value="T6SS_Tle1-like_cat"/>
    <property type="match status" value="1"/>
</dbReference>
<feature type="domain" description="T6SS Phospholipase effector Tle1-like catalytic" evidence="2">
    <location>
        <begin position="428"/>
        <end position="705"/>
    </location>
</feature>
<dbReference type="GeneID" id="63748489"/>
<gene>
    <name evidence="4" type="ORF">ASPWEDRAFT_24619</name>
</gene>
<evidence type="ECO:0000259" key="3">
    <source>
        <dbReference type="Pfam" id="PF26640"/>
    </source>
</evidence>
<evidence type="ECO:0000313" key="4">
    <source>
        <dbReference type="EMBL" id="OJJ38716.1"/>
    </source>
</evidence>
<evidence type="ECO:0000259" key="1">
    <source>
        <dbReference type="Pfam" id="PF06985"/>
    </source>
</evidence>
<sequence length="867" mass="98781">MRLLHTTYPFNLEEFADDIPPYAILSHRWEKKEVTFQEMVDGNKRDGKSYEKITGFCQKAKEDGFQYAWIDTCCINKESSAELSEAINSMFRWYELAGVCYAYLRDVRHDSSQCDCGASWQNPSHGGCQESLQADLSQSEWFKRGWTLQELIAPKKLIFLADDWSEIGSKKDLCSLVHETTGIDEAILQGTSWLHAFSIAKRMSWASGRVTTRTEDVAYCLMGIFDVNMPLLYGEGERAFIRLQEEIMKDSDDHTLFAWESPKIAPGRPSGLLAQSPSDFERSRSIIPFRFLEDVAPITVTNRGIKLEAPLIVRQSAKDVGTHTLILQCRDINHIEPALLGISLIATTDGYNQFMRSGPLLKRNISFLGSYGNIPKTIYVMKHLTARGDAGMRMSGQSLSECKTFDQTDITRGFGRYLSKQQGKSNGKIILCFDRRSGLGGVDARRNSNIQKIFRMLGDDGESQVSYYQSIGGEDEDVEACVKATYQWLEGRVNSFSNVQQEIFIFGFSTGAHVAHWVARMLENIGIVGVNRVFLTRQGVPEWERAWKAYQAWEVYQAWELYQAWNDRATKVSNAKDRWEERFQYFKMKDFGQKRCKPVRIAFLGLFDTVIRKPESNLKKGKHSAPRVPVSNRAHIIRHAVSIDEQQAASHPSLVGEVITIDHHNQDVQEVWFTGGHADIGGVAPKARGESWDLSHIPLVWMAREAQKAGLCFNQDILRQELGLLRHTSSTKDAESVFLGKGLKKLLYSASRRAPLHRHFDVNNEPSPQSMSGYHRPFPIRMSLSDMLTLGNSLDGNPRCIPINAQLHASVINRMYHERDYRPENWISDVEEDSRSRVKLHETEHKWKLRGDSTVGGYYVYDRKHSK</sequence>
<dbReference type="InterPro" id="IPR058525">
    <property type="entry name" value="DUF8212"/>
</dbReference>
<dbReference type="VEuPathDB" id="FungiDB:ASPWEDRAFT_24619"/>